<evidence type="ECO:0000313" key="2">
    <source>
        <dbReference type="Proteomes" id="UP000596902"/>
    </source>
</evidence>
<dbReference type="GeneID" id="62198382"/>
<name>A0A8H7BFH6_9PLEO</name>
<gene>
    <name evidence="1" type="ORF">GT037_000157</name>
</gene>
<proteinExistence type="predicted"/>
<evidence type="ECO:0000313" key="1">
    <source>
        <dbReference type="EMBL" id="KAF7681181.1"/>
    </source>
</evidence>
<organism evidence="1 2">
    <name type="scientific">Alternaria burnsii</name>
    <dbReference type="NCBI Taxonomy" id="1187904"/>
    <lineage>
        <taxon>Eukaryota</taxon>
        <taxon>Fungi</taxon>
        <taxon>Dikarya</taxon>
        <taxon>Ascomycota</taxon>
        <taxon>Pezizomycotina</taxon>
        <taxon>Dothideomycetes</taxon>
        <taxon>Pleosporomycetidae</taxon>
        <taxon>Pleosporales</taxon>
        <taxon>Pleosporineae</taxon>
        <taxon>Pleosporaceae</taxon>
        <taxon>Alternaria</taxon>
        <taxon>Alternaria sect. Alternaria</taxon>
    </lineage>
</organism>
<keyword evidence="2" id="KW-1185">Reference proteome</keyword>
<dbReference type="RefSeq" id="XP_038791060.1">
    <property type="nucleotide sequence ID" value="XM_038925204.1"/>
</dbReference>
<dbReference type="Proteomes" id="UP000596902">
    <property type="component" value="Unassembled WGS sequence"/>
</dbReference>
<sequence length="102" mass="11448">MQYSIAHFGTRERFWFPEGWRSSTLYSQSRQPSRQPPASPLQKPHHITLSISITLVLNMTEYFLELSRPGHFSVKLLTDSTGQGPLCGSSLISKGPIKEICG</sequence>
<comment type="caution">
    <text evidence="1">The sequence shown here is derived from an EMBL/GenBank/DDBJ whole genome shotgun (WGS) entry which is preliminary data.</text>
</comment>
<protein>
    <submittedName>
        <fullName evidence="1">Uncharacterized protein</fullName>
    </submittedName>
</protein>
<reference evidence="1" key="2">
    <citation type="submission" date="2020-08" db="EMBL/GenBank/DDBJ databases">
        <title>Draft Genome Sequence of Cumin Blight Pathogen Alternaria burnsii.</title>
        <authorList>
            <person name="Feng Z."/>
        </authorList>
    </citation>
    <scope>NUCLEOTIDE SEQUENCE</scope>
    <source>
        <strain evidence="1">CBS107.38</strain>
    </source>
</reference>
<dbReference type="EMBL" id="JAAABM010000001">
    <property type="protein sequence ID" value="KAF7681181.1"/>
    <property type="molecule type" value="Genomic_DNA"/>
</dbReference>
<reference evidence="1" key="1">
    <citation type="submission" date="2020-01" db="EMBL/GenBank/DDBJ databases">
        <authorList>
            <person name="Feng Z.H.Z."/>
        </authorList>
    </citation>
    <scope>NUCLEOTIDE SEQUENCE</scope>
    <source>
        <strain evidence="1">CBS107.38</strain>
    </source>
</reference>
<dbReference type="AlphaFoldDB" id="A0A8H7BFH6"/>
<accession>A0A8H7BFH6</accession>